<reference evidence="1 2" key="1">
    <citation type="submission" date="2019-03" db="EMBL/GenBank/DDBJ databases">
        <authorList>
            <person name="Jensen L."/>
            <person name="Storgaard J."/>
            <person name="Sulaj E."/>
            <person name="Schramm A."/>
            <person name="Marshall I.P.G."/>
        </authorList>
    </citation>
    <scope>NUCLEOTIDE SEQUENCE [LARGE SCALE GENOMIC DNA]</scope>
    <source>
        <strain evidence="1 2">2017H2G3</strain>
    </source>
</reference>
<comment type="caution">
    <text evidence="1">The sequence shown here is derived from an EMBL/GenBank/DDBJ whole genome shotgun (WGS) entry which is preliminary data.</text>
</comment>
<evidence type="ECO:0000313" key="1">
    <source>
        <dbReference type="EMBL" id="TCJ06268.1"/>
    </source>
</evidence>
<gene>
    <name evidence="1" type="ORF">E0Y62_00215</name>
</gene>
<protein>
    <submittedName>
        <fullName evidence="1">Uncharacterized protein</fullName>
    </submittedName>
</protein>
<keyword evidence="2" id="KW-1185">Reference proteome</keyword>
<evidence type="ECO:0000313" key="2">
    <source>
        <dbReference type="Proteomes" id="UP000293846"/>
    </source>
</evidence>
<dbReference type="AlphaFoldDB" id="A0A4R1B6T2"/>
<accession>A0A4R1B6T2</accession>
<dbReference type="OrthoDB" id="2962439at2"/>
<sequence>MSTNPNKVGRVVAYIDAVTAGKEIEDIEFDPPVLDLFYELTKEYRVQISLQESRTDSSAAAISLYKKY</sequence>
<organism evidence="1 2">
    <name type="scientific">Cytobacillus praedii</name>
    <dbReference type="NCBI Taxonomy" id="1742358"/>
    <lineage>
        <taxon>Bacteria</taxon>
        <taxon>Bacillati</taxon>
        <taxon>Bacillota</taxon>
        <taxon>Bacilli</taxon>
        <taxon>Bacillales</taxon>
        <taxon>Bacillaceae</taxon>
        <taxon>Cytobacillus</taxon>
    </lineage>
</organism>
<dbReference type="EMBL" id="SJTH01000001">
    <property type="protein sequence ID" value="TCJ06268.1"/>
    <property type="molecule type" value="Genomic_DNA"/>
</dbReference>
<dbReference type="Proteomes" id="UP000293846">
    <property type="component" value="Unassembled WGS sequence"/>
</dbReference>
<name>A0A4R1B6T2_9BACI</name>
<proteinExistence type="predicted"/>